<dbReference type="KEGG" id="npz:ACX27_20250"/>
<comment type="similarity">
    <text evidence="2">Belongs to the membrane fusion protein (MFP) (TC 8.A.1) family.</text>
</comment>
<reference evidence="10 11" key="2">
    <citation type="journal article" date="2016" name="Genome Announc.">
        <title>Draft Genome Sequence of the N2-Fixing Cyanobacterium Nostoc piscinale CENA21, Isolated from the Brazilian Amazon Floodplain.</title>
        <authorList>
            <person name="Leao T."/>
            <person name="Guimaraes P.I."/>
            <person name="de Melo A.G."/>
            <person name="Ramos R.T."/>
            <person name="Leao P.N."/>
            <person name="Silva A."/>
            <person name="Fiore M.F."/>
            <person name="Schneider M.P."/>
        </authorList>
    </citation>
    <scope>NUCLEOTIDE SEQUENCE [LARGE SCALE GENOMIC DNA]</scope>
    <source>
        <strain evidence="10 11">CENA21</strain>
    </source>
</reference>
<dbReference type="RefSeq" id="WP_062295187.1">
    <property type="nucleotide sequence ID" value="NZ_CP012036.1"/>
</dbReference>
<evidence type="ECO:0000256" key="7">
    <source>
        <dbReference type="SAM" id="Phobius"/>
    </source>
</evidence>
<evidence type="ECO:0000313" key="11">
    <source>
        <dbReference type="Proteomes" id="UP000062645"/>
    </source>
</evidence>
<dbReference type="SUPFAM" id="SSF111369">
    <property type="entry name" value="HlyD-like secretion proteins"/>
    <property type="match status" value="1"/>
</dbReference>
<dbReference type="GO" id="GO:0016020">
    <property type="term" value="C:membrane"/>
    <property type="evidence" value="ECO:0007669"/>
    <property type="project" value="UniProtKB-SubCell"/>
</dbReference>
<dbReference type="PANTHER" id="PTHR30386">
    <property type="entry name" value="MEMBRANE FUSION SUBUNIT OF EMRAB-TOLC MULTIDRUG EFFLUX PUMP"/>
    <property type="match status" value="1"/>
</dbReference>
<organism evidence="10 11">
    <name type="scientific">Nostoc piscinale CENA21</name>
    <dbReference type="NCBI Taxonomy" id="224013"/>
    <lineage>
        <taxon>Bacteria</taxon>
        <taxon>Bacillati</taxon>
        <taxon>Cyanobacteriota</taxon>
        <taxon>Cyanophyceae</taxon>
        <taxon>Nostocales</taxon>
        <taxon>Nostocaceae</taxon>
        <taxon>Nostoc</taxon>
    </lineage>
</organism>
<reference evidence="11" key="1">
    <citation type="submission" date="2015-07" db="EMBL/GenBank/DDBJ databases">
        <title>Genome Of Nitrogen-Fixing Cyanobacterium Nostoc piscinale CENA21 From Solimoes/Amazon River Floodplain Sediments And Comparative Genomics To Uncover Biosynthetic Natural Products Potential.</title>
        <authorList>
            <person name="Leao T.F."/>
            <person name="Leao P.N."/>
            <person name="Guimaraes P.I."/>
            <person name="de Melo A.G.C."/>
            <person name="Ramos R.T.J."/>
            <person name="Silva A."/>
            <person name="Fiore M.F."/>
            <person name="Schneider M.P.C."/>
        </authorList>
    </citation>
    <scope>NUCLEOTIDE SEQUENCE [LARGE SCALE GENOMIC DNA]</scope>
    <source>
        <strain evidence="11">CENA21</strain>
    </source>
</reference>
<keyword evidence="11" id="KW-1185">Reference proteome</keyword>
<dbReference type="PRINTS" id="PR01490">
    <property type="entry name" value="RTXTOXIND"/>
</dbReference>
<evidence type="ECO:0000256" key="1">
    <source>
        <dbReference type="ARBA" id="ARBA00004167"/>
    </source>
</evidence>
<dbReference type="Gene3D" id="2.40.30.170">
    <property type="match status" value="1"/>
</dbReference>
<dbReference type="PANTHER" id="PTHR30386:SF26">
    <property type="entry name" value="TRANSPORT PROTEIN COMB"/>
    <property type="match status" value="1"/>
</dbReference>
<dbReference type="InterPro" id="IPR058982">
    <property type="entry name" value="Beta-barrel_AprE"/>
</dbReference>
<comment type="subcellular location">
    <subcellularLocation>
        <location evidence="1">Membrane</location>
        <topology evidence="1">Single-pass membrane protein</topology>
    </subcellularLocation>
</comment>
<evidence type="ECO:0000256" key="4">
    <source>
        <dbReference type="ARBA" id="ARBA00022989"/>
    </source>
</evidence>
<keyword evidence="4 7" id="KW-1133">Transmembrane helix</keyword>
<feature type="coiled-coil region" evidence="6">
    <location>
        <begin position="137"/>
        <end position="187"/>
    </location>
</feature>
<evidence type="ECO:0000256" key="5">
    <source>
        <dbReference type="ARBA" id="ARBA00023136"/>
    </source>
</evidence>
<dbReference type="EMBL" id="CP012036">
    <property type="protein sequence ID" value="ALF54642.1"/>
    <property type="molecule type" value="Genomic_DNA"/>
</dbReference>
<name>A0A0M5MHH5_9NOSO</name>
<feature type="domain" description="AprE-like beta-barrel" evidence="9">
    <location>
        <begin position="400"/>
        <end position="492"/>
    </location>
</feature>
<evidence type="ECO:0000313" key="10">
    <source>
        <dbReference type="EMBL" id="ALF54642.1"/>
    </source>
</evidence>
<dbReference type="Proteomes" id="UP000062645">
    <property type="component" value="Chromosome"/>
</dbReference>
<dbReference type="STRING" id="224013.ACX27_20250"/>
<accession>A0A0M5MHH5</accession>
<protein>
    <submittedName>
        <fullName evidence="10">Hemolysin D</fullName>
    </submittedName>
</protein>
<evidence type="ECO:0000256" key="6">
    <source>
        <dbReference type="SAM" id="Coils"/>
    </source>
</evidence>
<gene>
    <name evidence="10" type="ORF">ACX27_20250</name>
</gene>
<dbReference type="InterPro" id="IPR058625">
    <property type="entry name" value="MdtA-like_BSH"/>
</dbReference>
<evidence type="ECO:0000259" key="9">
    <source>
        <dbReference type="Pfam" id="PF26002"/>
    </source>
</evidence>
<keyword evidence="6" id="KW-0175">Coiled coil</keyword>
<evidence type="ECO:0000256" key="3">
    <source>
        <dbReference type="ARBA" id="ARBA00022692"/>
    </source>
</evidence>
<proteinExistence type="inferred from homology"/>
<evidence type="ECO:0000256" key="2">
    <source>
        <dbReference type="ARBA" id="ARBA00009477"/>
    </source>
</evidence>
<feature type="domain" description="Multidrug resistance protein MdtA-like barrel-sandwich hybrid" evidence="8">
    <location>
        <begin position="103"/>
        <end position="389"/>
    </location>
</feature>
<keyword evidence="3 7" id="KW-0812">Transmembrane</keyword>
<sequence>MPNSYSDFSSILTQPQQNELRQFDDSDVVVDESIKTTEINDWYYGTEELLDALPKLWTRSMLYLLVAFAAIVIPWTMLAKVDETGSARGRLEPKGATQKLGVPVTGAVKAVNVQEGATVKAGQVLMQLDSDVLQTDLQQTQTKLEGLNTRLSQLELLKNQLMLAINIQEQQNQAQALEKVAQVNQAQQNLDAKISSYNLQRLEKLATVEQARQKINSTRIDQKLAHSRFNRDVSEVDRYRQLLNEGAIAQVKVVELEKIAEESQRLREQASAELTQSELSLKEEVTRYQSIMSQAWADIQQAKLRLEEQQSSYQGVVQAGRLALLKSQEQLKDMQNQITTLQSEIAQTKSQITSLKLQLQQRVVRSPIDGTIFELPVTKPGPVVEAGQIVAQIAPKNSELIIKAQMPSQQSGFLKVGMPVKVKFDAYPFQDYGVVQGRVHWISPSSKIQTDSEGKATIETYELDIVLDKNYIQAGDKRIILTPGQTANAEVIIRQRRVIDFILDPFKKLQKGGLEL</sequence>
<dbReference type="InterPro" id="IPR050739">
    <property type="entry name" value="MFP"/>
</dbReference>
<dbReference type="OrthoDB" id="9775513at2"/>
<feature type="coiled-coil region" evidence="6">
    <location>
        <begin position="324"/>
        <end position="358"/>
    </location>
</feature>
<feature type="transmembrane region" description="Helical" evidence="7">
    <location>
        <begin position="60"/>
        <end position="78"/>
    </location>
</feature>
<dbReference type="Pfam" id="PF26002">
    <property type="entry name" value="Beta-barrel_AprE"/>
    <property type="match status" value="1"/>
</dbReference>
<dbReference type="PATRIC" id="fig|224013.5.peg.4841"/>
<dbReference type="Pfam" id="PF25917">
    <property type="entry name" value="BSH_RND"/>
    <property type="match status" value="1"/>
</dbReference>
<dbReference type="Gene3D" id="2.40.50.100">
    <property type="match status" value="1"/>
</dbReference>
<evidence type="ECO:0000259" key="8">
    <source>
        <dbReference type="Pfam" id="PF25917"/>
    </source>
</evidence>
<dbReference type="AlphaFoldDB" id="A0A0M5MHH5"/>
<keyword evidence="5 7" id="KW-0472">Membrane</keyword>